<evidence type="ECO:0000313" key="1">
    <source>
        <dbReference type="EMBL" id="OXI42443.1"/>
    </source>
</evidence>
<sequence>MNQRPGTEAHPTEVVPTAEDILDASAAGGNGTSSKVSRADALTDEIAERMKSLTALMKRTDSMPIMNEWQWLNNLRNRLLAASPVEQHEAAPADEAGPRGYNEGFNNGWERGHVFGKEQSAGISEVLLSTIVRAARKGKSYVEGYGRAQQFLKDAGLLVDPRAEAQPEPQVADERAAFDEWWEKNQLEGNLWRVNKCDAQGIWKAARASSPNAAGAEGAAELASMTRMFHAACHDLGLINEALGLDPDDGGAEPILDAIAELKAQIAPAQAAEPVAIPAGYALVPRDPAIEQLTAICETYWGDGWDDEDMRDARIVDARAMYGTAITAAPPPPAPASTPVGLTDEAIERYWKQYKYDRRPKDITHKDVFASILRKVAQEYVMVGVTDEPHRKQLAALIDIYDDERNNAPEDRCYVEGAWTEALTEARALLEVAKQ</sequence>
<name>A0A228IJ32_9BURK</name>
<dbReference type="AlphaFoldDB" id="A0A228IJ32"/>
<evidence type="ECO:0000313" key="2">
    <source>
        <dbReference type="Proteomes" id="UP000214600"/>
    </source>
</evidence>
<organism evidence="1 2">
    <name type="scientific">Burkholderia aenigmatica</name>
    <dbReference type="NCBI Taxonomy" id="2015348"/>
    <lineage>
        <taxon>Bacteria</taxon>
        <taxon>Pseudomonadati</taxon>
        <taxon>Pseudomonadota</taxon>
        <taxon>Betaproteobacteria</taxon>
        <taxon>Burkholderiales</taxon>
        <taxon>Burkholderiaceae</taxon>
        <taxon>Burkholderia</taxon>
        <taxon>Burkholderia cepacia complex</taxon>
    </lineage>
</organism>
<gene>
    <name evidence="1" type="ORF">CFB84_24855</name>
</gene>
<comment type="caution">
    <text evidence="1">The sequence shown here is derived from an EMBL/GenBank/DDBJ whole genome shotgun (WGS) entry which is preliminary data.</text>
</comment>
<dbReference type="Proteomes" id="UP000214600">
    <property type="component" value="Unassembled WGS sequence"/>
</dbReference>
<dbReference type="EMBL" id="NKFA01000008">
    <property type="protein sequence ID" value="OXI42443.1"/>
    <property type="molecule type" value="Genomic_DNA"/>
</dbReference>
<accession>A0A228IJ32</accession>
<reference evidence="2" key="1">
    <citation type="submission" date="2017-06" db="EMBL/GenBank/DDBJ databases">
        <authorList>
            <person name="LiPuma J."/>
            <person name="Spilker T."/>
        </authorList>
    </citation>
    <scope>NUCLEOTIDE SEQUENCE [LARGE SCALE GENOMIC DNA]</scope>
    <source>
        <strain evidence="2">AU17325</strain>
    </source>
</reference>
<protein>
    <submittedName>
        <fullName evidence="1">Uncharacterized protein</fullName>
    </submittedName>
</protein>
<reference evidence="1 2" key="2">
    <citation type="submission" date="2017-08" db="EMBL/GenBank/DDBJ databases">
        <title>WGS of novel Burkholderia cepaca complex species.</title>
        <authorList>
            <person name="Lipuma J."/>
            <person name="Spilker T."/>
        </authorList>
    </citation>
    <scope>NUCLEOTIDE SEQUENCE [LARGE SCALE GENOMIC DNA]</scope>
    <source>
        <strain evidence="1 2">AU17325</strain>
    </source>
</reference>
<proteinExistence type="predicted"/>